<evidence type="ECO:0000313" key="5">
    <source>
        <dbReference type="EMBL" id="GAA0673581.1"/>
    </source>
</evidence>
<dbReference type="GO" id="GO:0046872">
    <property type="term" value="F:metal ion binding"/>
    <property type="evidence" value="ECO:0007669"/>
    <property type="project" value="UniProtKB-KW"/>
</dbReference>
<dbReference type="CDD" id="cd16033">
    <property type="entry name" value="sulfatase_like"/>
    <property type="match status" value="1"/>
</dbReference>
<evidence type="ECO:0000256" key="3">
    <source>
        <dbReference type="SAM" id="MobiDB-lite"/>
    </source>
</evidence>
<dbReference type="InterPro" id="IPR000917">
    <property type="entry name" value="Sulfatase_N"/>
</dbReference>
<dbReference type="GO" id="GO:0008484">
    <property type="term" value="F:sulfuric ester hydrolase activity"/>
    <property type="evidence" value="ECO:0007669"/>
    <property type="project" value="TreeGrafter"/>
</dbReference>
<organism evidence="5 6">
    <name type="scientific">Natronoarchaeum mannanilyticum</name>
    <dbReference type="NCBI Taxonomy" id="926360"/>
    <lineage>
        <taxon>Archaea</taxon>
        <taxon>Methanobacteriati</taxon>
        <taxon>Methanobacteriota</taxon>
        <taxon>Stenosarchaea group</taxon>
        <taxon>Halobacteria</taxon>
        <taxon>Halobacteriales</taxon>
        <taxon>Natronoarchaeaceae</taxon>
    </lineage>
</organism>
<dbReference type="SUPFAM" id="SSF53649">
    <property type="entry name" value="Alkaline phosphatase-like"/>
    <property type="match status" value="1"/>
</dbReference>
<evidence type="ECO:0000313" key="6">
    <source>
        <dbReference type="Proteomes" id="UP001500420"/>
    </source>
</evidence>
<keyword evidence="6" id="KW-1185">Reference proteome</keyword>
<evidence type="ECO:0000259" key="4">
    <source>
        <dbReference type="Pfam" id="PF00884"/>
    </source>
</evidence>
<dbReference type="Gene3D" id="3.40.720.10">
    <property type="entry name" value="Alkaline Phosphatase, subunit A"/>
    <property type="match status" value="1"/>
</dbReference>
<dbReference type="PANTHER" id="PTHR45953:SF1">
    <property type="entry name" value="IDURONATE 2-SULFATASE"/>
    <property type="match status" value="1"/>
</dbReference>
<name>A0AAV3T9K9_9EURY</name>
<protein>
    <submittedName>
        <fullName evidence="5">Sulfatase-like hydrolase/transferase</fullName>
    </submittedName>
</protein>
<gene>
    <name evidence="5" type="ORF">GCM10009020_20820</name>
</gene>
<dbReference type="InterPro" id="IPR017850">
    <property type="entry name" value="Alkaline_phosphatase_core_sf"/>
</dbReference>
<accession>A0AAV3T9K9</accession>
<dbReference type="EMBL" id="BAAADV010000003">
    <property type="protein sequence ID" value="GAA0673581.1"/>
    <property type="molecule type" value="Genomic_DNA"/>
</dbReference>
<feature type="region of interest" description="Disordered" evidence="3">
    <location>
        <begin position="469"/>
        <end position="501"/>
    </location>
</feature>
<reference evidence="5 6" key="1">
    <citation type="journal article" date="2019" name="Int. J. Syst. Evol. Microbiol.">
        <title>The Global Catalogue of Microorganisms (GCM) 10K type strain sequencing project: providing services to taxonomists for standard genome sequencing and annotation.</title>
        <authorList>
            <consortium name="The Broad Institute Genomics Platform"/>
            <consortium name="The Broad Institute Genome Sequencing Center for Infectious Disease"/>
            <person name="Wu L."/>
            <person name="Ma J."/>
        </authorList>
    </citation>
    <scope>NUCLEOTIDE SEQUENCE [LARGE SCALE GENOMIC DNA]</scope>
    <source>
        <strain evidence="5 6">JCM 16328</strain>
    </source>
</reference>
<keyword evidence="1" id="KW-0479">Metal-binding</keyword>
<dbReference type="Pfam" id="PF00884">
    <property type="entry name" value="Sulfatase"/>
    <property type="match status" value="1"/>
</dbReference>
<dbReference type="RefSeq" id="WP_343773940.1">
    <property type="nucleotide sequence ID" value="NZ_BAAADV010000003.1"/>
</dbReference>
<sequence length="501" mass="56276">MPPNVLLVLTDQERHDLTAPDGPHVRTPNVDRIAGEGMRFDRAYTPIGICSSARASLLSGLYPHAHGMLNNCHDPDAILENFPEEIPTFGEVLAENGYRNSYAGKWHVGRDQTPADFGFEYLGGGDGAHAAADEDFFDHQREHGVDPESIELTDAIYHENNPDKPICATAEIPVEATRAYYIAEKTIDRLEALDAADEPFFHRTDFVGPHHPYVVPEPYASMYDPDEIEPWASFAETFEGKPRVQENYRRYRGVDHLSWDEWAEAISNYFGFMTLIDDQLGRILDAAEGIENLVVVKTADHGDFAGGHRLFNKGPMMYEATYRIPLAIRWPGVVEPGSTCDAPVSLLDLMPTFLDLAGTSAPEPVHGRSIRPLLEGRRPDDWPDAVFAQYHGDEFGLYSQRMLRTERYKYVYNVPDVDELYDLREDPHELDNRIDAPDYESVRAALRERLVARMESTGDPNAVWARQALLDGDRPTDGGNAEDTRRDLPDDTLSDAKTGDT</sequence>
<evidence type="ECO:0000256" key="2">
    <source>
        <dbReference type="ARBA" id="ARBA00022801"/>
    </source>
</evidence>
<dbReference type="GO" id="GO:0005737">
    <property type="term" value="C:cytoplasm"/>
    <property type="evidence" value="ECO:0007669"/>
    <property type="project" value="TreeGrafter"/>
</dbReference>
<evidence type="ECO:0000256" key="1">
    <source>
        <dbReference type="ARBA" id="ARBA00022723"/>
    </source>
</evidence>
<dbReference type="PANTHER" id="PTHR45953">
    <property type="entry name" value="IDURONATE 2-SULFATASE"/>
    <property type="match status" value="1"/>
</dbReference>
<feature type="domain" description="Sulfatase N-terminal" evidence="4">
    <location>
        <begin position="3"/>
        <end position="358"/>
    </location>
</feature>
<dbReference type="AlphaFoldDB" id="A0AAV3T9K9"/>
<dbReference type="Proteomes" id="UP001500420">
    <property type="component" value="Unassembled WGS sequence"/>
</dbReference>
<feature type="compositionally biased region" description="Basic and acidic residues" evidence="3">
    <location>
        <begin position="471"/>
        <end position="489"/>
    </location>
</feature>
<proteinExistence type="predicted"/>
<comment type="caution">
    <text evidence="5">The sequence shown here is derived from an EMBL/GenBank/DDBJ whole genome shotgun (WGS) entry which is preliminary data.</text>
</comment>
<keyword evidence="2" id="KW-0378">Hydrolase</keyword>